<dbReference type="GO" id="GO:0005739">
    <property type="term" value="C:mitochondrion"/>
    <property type="evidence" value="ECO:0007669"/>
    <property type="project" value="UniProtKB-SubCell"/>
</dbReference>
<evidence type="ECO:0000256" key="4">
    <source>
        <dbReference type="ARBA" id="ARBA00022490"/>
    </source>
</evidence>
<dbReference type="AlphaFoldDB" id="A0A9Q1BEX0"/>
<dbReference type="OrthoDB" id="26149at2759"/>
<dbReference type="EMBL" id="JAIZAY010000020">
    <property type="protein sequence ID" value="KAJ8022938.1"/>
    <property type="molecule type" value="Genomic_DNA"/>
</dbReference>
<dbReference type="PANTHER" id="PTHR10957">
    <property type="entry name" value="RAP1 GTPASE-GDP DISSOCIATION STIMULATOR 1"/>
    <property type="match status" value="1"/>
</dbReference>
<dbReference type="SUPFAM" id="SSF48371">
    <property type="entry name" value="ARM repeat"/>
    <property type="match status" value="2"/>
</dbReference>
<dbReference type="SMART" id="SM00185">
    <property type="entry name" value="ARM"/>
    <property type="match status" value="6"/>
</dbReference>
<organism evidence="8 9">
    <name type="scientific">Holothuria leucospilota</name>
    <name type="common">Black long sea cucumber</name>
    <name type="synonym">Mertensiothuria leucospilota</name>
    <dbReference type="NCBI Taxonomy" id="206669"/>
    <lineage>
        <taxon>Eukaryota</taxon>
        <taxon>Metazoa</taxon>
        <taxon>Echinodermata</taxon>
        <taxon>Eleutherozoa</taxon>
        <taxon>Echinozoa</taxon>
        <taxon>Holothuroidea</taxon>
        <taxon>Aspidochirotacea</taxon>
        <taxon>Aspidochirotida</taxon>
        <taxon>Holothuriidae</taxon>
        <taxon>Holothuria</taxon>
    </lineage>
</organism>
<gene>
    <name evidence="8" type="ORF">HOLleu_37983</name>
</gene>
<dbReference type="GO" id="GO:0005829">
    <property type="term" value="C:cytosol"/>
    <property type="evidence" value="ECO:0007669"/>
    <property type="project" value="UniProtKB-SubCell"/>
</dbReference>
<evidence type="ECO:0000313" key="9">
    <source>
        <dbReference type="Proteomes" id="UP001152320"/>
    </source>
</evidence>
<keyword evidence="4" id="KW-0963">Cytoplasm</keyword>
<dbReference type="GO" id="GO:0005085">
    <property type="term" value="F:guanyl-nucleotide exchange factor activity"/>
    <property type="evidence" value="ECO:0007669"/>
    <property type="project" value="InterPro"/>
</dbReference>
<name>A0A9Q1BEX0_HOLLE</name>
<keyword evidence="9" id="KW-1185">Reference proteome</keyword>
<evidence type="ECO:0000256" key="6">
    <source>
        <dbReference type="ARBA" id="ARBA00023128"/>
    </source>
</evidence>
<evidence type="ECO:0000256" key="1">
    <source>
        <dbReference type="ARBA" id="ARBA00004173"/>
    </source>
</evidence>
<evidence type="ECO:0000313" key="8">
    <source>
        <dbReference type="EMBL" id="KAJ8022938.1"/>
    </source>
</evidence>
<evidence type="ECO:0000256" key="3">
    <source>
        <dbReference type="ARBA" id="ARBA00004514"/>
    </source>
</evidence>
<dbReference type="GO" id="GO:0005783">
    <property type="term" value="C:endoplasmic reticulum"/>
    <property type="evidence" value="ECO:0007669"/>
    <property type="project" value="UniProtKB-SubCell"/>
</dbReference>
<keyword evidence="5" id="KW-0256">Endoplasmic reticulum</keyword>
<reference evidence="8" key="1">
    <citation type="submission" date="2021-10" db="EMBL/GenBank/DDBJ databases">
        <title>Tropical sea cucumber genome reveals ecological adaptation and Cuvierian tubules defense mechanism.</title>
        <authorList>
            <person name="Chen T."/>
        </authorList>
    </citation>
    <scope>NUCLEOTIDE SEQUENCE</scope>
    <source>
        <strain evidence="8">Nanhai2018</strain>
        <tissue evidence="8">Muscle</tissue>
    </source>
</reference>
<dbReference type="Pfam" id="PF00514">
    <property type="entry name" value="Arm"/>
    <property type="match status" value="1"/>
</dbReference>
<accession>A0A9Q1BEX0</accession>
<evidence type="ECO:0000256" key="7">
    <source>
        <dbReference type="PROSITE-ProRule" id="PRU00259"/>
    </source>
</evidence>
<dbReference type="PROSITE" id="PS50176">
    <property type="entry name" value="ARM_REPEAT"/>
    <property type="match status" value="1"/>
</dbReference>
<comment type="subcellular location">
    <subcellularLocation>
        <location evidence="3">Cytoplasm</location>
        <location evidence="3">Cytosol</location>
    </subcellularLocation>
    <subcellularLocation>
        <location evidence="2">Endoplasmic reticulum</location>
    </subcellularLocation>
    <subcellularLocation>
        <location evidence="1">Mitochondrion</location>
    </subcellularLocation>
</comment>
<dbReference type="Gene3D" id="1.25.10.10">
    <property type="entry name" value="Leucine-rich Repeat Variant"/>
    <property type="match status" value="3"/>
</dbReference>
<feature type="repeat" description="ARM" evidence="7">
    <location>
        <begin position="385"/>
        <end position="431"/>
    </location>
</feature>
<evidence type="ECO:0000256" key="2">
    <source>
        <dbReference type="ARBA" id="ARBA00004240"/>
    </source>
</evidence>
<protein>
    <submittedName>
        <fullName evidence="8">Rap1 GTPase-GDP dissociation stimulator 1-B</fullName>
    </submittedName>
</protein>
<proteinExistence type="predicted"/>
<dbReference type="InterPro" id="IPR011989">
    <property type="entry name" value="ARM-like"/>
</dbReference>
<dbReference type="InterPro" id="IPR016024">
    <property type="entry name" value="ARM-type_fold"/>
</dbReference>
<evidence type="ECO:0000256" key="5">
    <source>
        <dbReference type="ARBA" id="ARBA00022824"/>
    </source>
</evidence>
<comment type="caution">
    <text evidence="8">The sequence shown here is derived from an EMBL/GenBank/DDBJ whole genome shotgun (WGS) entry which is preliminary data.</text>
</comment>
<sequence>MRSECLPMNCKHLNASRKVFVMEDLTGAVENLKLNEKTESTAEACLDCILKALEEDVEKASDHLAGQDAVTVFVNILKESKCDSVTMKLAKVIAEMAKNEHLRDSFVKSSVILTLNNLLNHSDPEVVLQVCRALGNICCDNDEGRTAICESSGIEMILEVLTKLTSPQLEEAFQRVRLMACSYFLNLTCGNEILQTKAISCGAIDVFLQLSNNNKENMVLCEKVILALGSLADFEKNKGSFVGSGMSELLVEALKLANDEEQLESLLETIASLAENDMMKLEFAQQKIVEALLDIADKYVKPVQPQASFDQEFDVGKVATDIIVLLLTGDESMRYLFNDGQSSLFKKVMSEWLVSTNEMYQISAALALGNFARSDDHCSKLVELGVVKPLLQLLENPNRELDIKLGHAVLSALRNLSIPKVNKPEILKAGTLETICPLLESEMHPVQFKLLGTIRMLIDGQGEVALQLGENNEFVSRVVEMSECEVHAGVAGEANRLLAALIKHSGATNVMQVILQNGGIPKLVSMATSEHELMQNEALVAITLVASSHLGPSVPALVEGNLVDVLSTILDSERITVEVKCNALSLIGFLTQSEEMMSILKTCGLKEKIEALQHTDKEALLSKSGAILEHFK</sequence>
<keyword evidence="6" id="KW-0496">Mitochondrion</keyword>
<dbReference type="Proteomes" id="UP001152320">
    <property type="component" value="Chromosome 20"/>
</dbReference>
<dbReference type="InterPro" id="IPR040144">
    <property type="entry name" value="RAP1GDS1"/>
</dbReference>
<dbReference type="InterPro" id="IPR000225">
    <property type="entry name" value="Armadillo"/>
</dbReference>